<dbReference type="AlphaFoldDB" id="A0AAE9XGZ3"/>
<evidence type="ECO:0000313" key="3">
    <source>
        <dbReference type="Proteomes" id="UP001179600"/>
    </source>
</evidence>
<evidence type="ECO:0000259" key="1">
    <source>
        <dbReference type="Pfam" id="PF01926"/>
    </source>
</evidence>
<dbReference type="GO" id="GO:0005525">
    <property type="term" value="F:GTP binding"/>
    <property type="evidence" value="ECO:0007669"/>
    <property type="project" value="InterPro"/>
</dbReference>
<dbReference type="Gene3D" id="3.40.50.300">
    <property type="entry name" value="P-loop containing nucleotide triphosphate hydrolases"/>
    <property type="match status" value="1"/>
</dbReference>
<dbReference type="RefSeq" id="WP_272163553.1">
    <property type="nucleotide sequence ID" value="NZ_CP116507.1"/>
</dbReference>
<accession>A0AAE9XGZ3</accession>
<organism evidence="2 3">
    <name type="scientific">Vagococcus lutrae</name>
    <dbReference type="NCBI Taxonomy" id="81947"/>
    <lineage>
        <taxon>Bacteria</taxon>
        <taxon>Bacillati</taxon>
        <taxon>Bacillota</taxon>
        <taxon>Bacilli</taxon>
        <taxon>Lactobacillales</taxon>
        <taxon>Enterococcaceae</taxon>
        <taxon>Vagococcus</taxon>
    </lineage>
</organism>
<dbReference type="Pfam" id="PF01926">
    <property type="entry name" value="MMR_HSR1"/>
    <property type="match status" value="1"/>
</dbReference>
<protein>
    <submittedName>
        <fullName evidence="2">50S ribosome-binding GTPase</fullName>
    </submittedName>
</protein>
<sequence>MKTKPSISQPMNILVMGKTGVGKSTLINAIFGESVVETGIGHPVTQHIRKVSTDTMPLNIYDTKGLELKASDRTAVLEEVTELIVHLSEMNKETDYLHMVWYCINAQTHRLETEEISLIETLVRDLPVVVVVTQSYGDTAQAFIEEVNEQLTHLEVPIVPVLATPLKFAGFELPSSGLETLIDVTDDLLPKAMSRSFINAQKVHLQKKLAAANQLTKGYLAATFTTSFVPIPFADAVALVPIQVAMLAQITKVFNFPIKKSVLTHLVSALIGTSLTTMIGRYAASALFKLVPGVGSVAGGAISGGVAAGMTQLLASSYIHALMFVSEEAKNGQQIAPKEVIRLTKEYYQASFKKEMKKWQKKTSHSEDEGKE</sequence>
<proteinExistence type="predicted"/>
<dbReference type="EMBL" id="CP116507">
    <property type="protein sequence ID" value="WCG23202.1"/>
    <property type="molecule type" value="Genomic_DNA"/>
</dbReference>
<evidence type="ECO:0000313" key="2">
    <source>
        <dbReference type="EMBL" id="WCG23202.1"/>
    </source>
</evidence>
<dbReference type="Proteomes" id="UP001179600">
    <property type="component" value="Chromosome"/>
</dbReference>
<dbReference type="InterPro" id="IPR006073">
    <property type="entry name" value="GTP-bd"/>
</dbReference>
<feature type="domain" description="G" evidence="1">
    <location>
        <begin position="13"/>
        <end position="133"/>
    </location>
</feature>
<gene>
    <name evidence="2" type="ORF">PML95_02890</name>
</gene>
<dbReference type="InterPro" id="IPR027417">
    <property type="entry name" value="P-loop_NTPase"/>
</dbReference>
<name>A0AAE9XGZ3_9ENTE</name>
<reference evidence="2" key="1">
    <citation type="submission" date="2023-01" db="EMBL/GenBank/DDBJ databases">
        <title>Oxazolidinone resistance genes in florfenicol resistant enterococci from beef cattle and veal calves at slaughter.</title>
        <authorList>
            <person name="Biggel M."/>
        </authorList>
    </citation>
    <scope>NUCLEOTIDE SEQUENCE</scope>
    <source>
        <strain evidence="2">K204-1</strain>
    </source>
</reference>
<dbReference type="SUPFAM" id="SSF52540">
    <property type="entry name" value="P-loop containing nucleoside triphosphate hydrolases"/>
    <property type="match status" value="1"/>
</dbReference>